<feature type="non-terminal residue" evidence="4">
    <location>
        <position position="919"/>
    </location>
</feature>
<dbReference type="Proteomes" id="UP000009027">
    <property type="component" value="Unassembled WGS sequence"/>
</dbReference>
<feature type="compositionally biased region" description="Acidic residues" evidence="2">
    <location>
        <begin position="832"/>
        <end position="848"/>
    </location>
</feature>
<accession>F9WVB1</accession>
<evidence type="ECO:0000256" key="1">
    <source>
        <dbReference type="PROSITE-ProRule" id="PRU00339"/>
    </source>
</evidence>
<feature type="compositionally biased region" description="Low complexity" evidence="2">
    <location>
        <begin position="866"/>
        <end position="875"/>
    </location>
</feature>
<dbReference type="GO" id="GO:0016301">
    <property type="term" value="F:kinase activity"/>
    <property type="evidence" value="ECO:0007669"/>
    <property type="project" value="UniProtKB-KW"/>
</dbReference>
<keyword evidence="3" id="KW-0812">Transmembrane</keyword>
<protein>
    <submittedName>
        <fullName evidence="4">Protein kinase, putative</fullName>
    </submittedName>
</protein>
<keyword evidence="3" id="KW-0472">Membrane</keyword>
<sequence length="919" mass="100376">MVRESTAGGRTPEHLARRGSCDPGASSVCNPLKSDAPANESVPSMPPFSLGESCVTGDVIPEEAAPDVKVVRRPLVPGEDVGHSFRTYTMVVLASVMFVGVVVLGLSCFLPVYLIGSRAVLGTVELIEKESVRSVVAIMRSAMLQLPDFAHIISTNYMRSHTSAHAGSAFPNSSRMLLQSLMGVMGSFQGAVSYLKFLHLGGLYGFVMEYPSATGEYSDMVLGGHNNESAITPVYAHDSAALDYSLRQPVVYWNVSWDVTRENGPFNVIVRPWDLHRSKIRWFPEEIAQTGEYFNFVIPFRINGFPGMCEVGLSSRRLLQEAQPLLAALRQHGRIMIFDDMSDVMVLNSWGEHGSRDGGDIDRPMSHNYLLLHDISDPLMIGLVDELENYRNQVTGRLDVPEDVTFPFKNSLVRAAMSRITDENGMDVVLSVVIMQSDFYSGVKRARDITAAIVGAVVVVSAVFALAGTYYLVKPLTQLVEALKQISDLELPAESDPMMSHSRITEVREIQSDYVKLLRQARLLLKFLPEAVLDRNAAGDGPPGGSPPVLPHDRLSEFGEGADLLSVAGERLGDKKGDVRLNCGIFTDKPNVFSSKHCSVVAIEVHRSTTTEATEAYLSNLIATAAEHSGCVEVFESMRALVSFGAHTAVPMHCTKGCRFAFSLYERLSPLHQESVSMVVDTNEFLVGTCGVQSRNARVLFGIDHLFTLTGVMRNAQYHIAATSSAASHIQGYQAIPVDCLMLSDSPLPTTLFELRSAKQNEAHGNVARHFRLGFSAMRQGRYKQAIACYNPVVKLDERARQLMRLCKRRYMRNDTTPYVRVLKDQRCVTSSDDDEATADEPEPESESESMKSKSETETAAKAEAEAEGTAARSESVNEKGNGDGTSQTGSGALFEMYNSSSSSSSEAIQPCADGGVNA</sequence>
<organism evidence="4 5">
    <name type="scientific">Trypanosoma vivax (strain Y486)</name>
    <dbReference type="NCBI Taxonomy" id="1055687"/>
    <lineage>
        <taxon>Eukaryota</taxon>
        <taxon>Discoba</taxon>
        <taxon>Euglenozoa</taxon>
        <taxon>Kinetoplastea</taxon>
        <taxon>Metakinetoplastina</taxon>
        <taxon>Trypanosomatida</taxon>
        <taxon>Trypanosomatidae</taxon>
        <taxon>Trypanosoma</taxon>
        <taxon>Duttonella</taxon>
    </lineage>
</organism>
<dbReference type="PROSITE" id="PS50005">
    <property type="entry name" value="TPR"/>
    <property type="match status" value="1"/>
</dbReference>
<keyword evidence="5" id="KW-1185">Reference proteome</keyword>
<keyword evidence="1" id="KW-0802">TPR repeat</keyword>
<evidence type="ECO:0000256" key="3">
    <source>
        <dbReference type="SAM" id="Phobius"/>
    </source>
</evidence>
<dbReference type="EMBL" id="CAEX01007834">
    <property type="protein sequence ID" value="CCD21518.1"/>
    <property type="molecule type" value="Genomic_DNA"/>
</dbReference>
<keyword evidence="4" id="KW-0418">Kinase</keyword>
<keyword evidence="4" id="KW-0808">Transferase</keyword>
<feature type="compositionally biased region" description="Basic and acidic residues" evidence="2">
    <location>
        <begin position="849"/>
        <end position="865"/>
    </location>
</feature>
<feature type="region of interest" description="Disordered" evidence="2">
    <location>
        <begin position="1"/>
        <end position="43"/>
    </location>
</feature>
<gene>
    <name evidence="4" type="ORF">TvY486_0044340</name>
</gene>
<keyword evidence="3" id="KW-1133">Transmembrane helix</keyword>
<feature type="compositionally biased region" description="Basic and acidic residues" evidence="2">
    <location>
        <begin position="11"/>
        <end position="20"/>
    </location>
</feature>
<evidence type="ECO:0000313" key="4">
    <source>
        <dbReference type="EMBL" id="CCD21518.1"/>
    </source>
</evidence>
<feature type="repeat" description="TPR" evidence="1">
    <location>
        <begin position="767"/>
        <end position="800"/>
    </location>
</feature>
<feature type="transmembrane region" description="Helical" evidence="3">
    <location>
        <begin position="449"/>
        <end position="473"/>
    </location>
</feature>
<feature type="region of interest" description="Disordered" evidence="2">
    <location>
        <begin position="827"/>
        <end position="919"/>
    </location>
</feature>
<proteinExistence type="predicted"/>
<dbReference type="AlphaFoldDB" id="F9WVB1"/>
<evidence type="ECO:0000256" key="2">
    <source>
        <dbReference type="SAM" id="MobiDB-lite"/>
    </source>
</evidence>
<evidence type="ECO:0000313" key="5">
    <source>
        <dbReference type="Proteomes" id="UP000009027"/>
    </source>
</evidence>
<feature type="transmembrane region" description="Helical" evidence="3">
    <location>
        <begin position="91"/>
        <end position="115"/>
    </location>
</feature>
<name>F9WVB1_TRYVY</name>
<dbReference type="InterPro" id="IPR019734">
    <property type="entry name" value="TPR_rpt"/>
</dbReference>
<reference evidence="4 5" key="1">
    <citation type="journal article" date="2012" name="Proc. Natl. Acad. Sci. U.S.A.">
        <title>Antigenic diversity is generated by distinct evolutionary mechanisms in African trypanosome species.</title>
        <authorList>
            <person name="Jackson A.P."/>
            <person name="Berry A."/>
            <person name="Aslett M."/>
            <person name="Allison H.C."/>
            <person name="Burton P."/>
            <person name="Vavrova-Anderson J."/>
            <person name="Brown R."/>
            <person name="Browne H."/>
            <person name="Corton N."/>
            <person name="Hauser H."/>
            <person name="Gamble J."/>
            <person name="Gilderthorp R."/>
            <person name="Marcello L."/>
            <person name="McQuillan J."/>
            <person name="Otto T.D."/>
            <person name="Quail M.A."/>
            <person name="Sanders M.J."/>
            <person name="van Tonder A."/>
            <person name="Ginger M.L."/>
            <person name="Field M.C."/>
            <person name="Barry J.D."/>
            <person name="Hertz-Fowler C."/>
            <person name="Berriman M."/>
        </authorList>
    </citation>
    <scope>NUCLEOTIDE SEQUENCE</scope>
    <source>
        <strain evidence="4 5">Y486</strain>
    </source>
</reference>